<dbReference type="Proteomes" id="UP001291623">
    <property type="component" value="Unassembled WGS sequence"/>
</dbReference>
<evidence type="ECO:0000313" key="1">
    <source>
        <dbReference type="EMBL" id="KAK4370232.1"/>
    </source>
</evidence>
<gene>
    <name evidence="1" type="ORF">RND71_009707</name>
</gene>
<evidence type="ECO:0000313" key="2">
    <source>
        <dbReference type="Proteomes" id="UP001291623"/>
    </source>
</evidence>
<name>A0AAE1SIU1_9SOLA</name>
<reference evidence="1" key="1">
    <citation type="submission" date="2023-12" db="EMBL/GenBank/DDBJ databases">
        <title>Genome assembly of Anisodus tanguticus.</title>
        <authorList>
            <person name="Wang Y.-J."/>
        </authorList>
    </citation>
    <scope>NUCLEOTIDE SEQUENCE</scope>
    <source>
        <strain evidence="1">KB-2021</strain>
        <tissue evidence="1">Leaf</tissue>
    </source>
</reference>
<accession>A0AAE1SIU1</accession>
<sequence length="197" mass="23175">MALKQRVIKPDYLSSAQTDRGVRLNAELRHYYVPYDSRKGDSLEKSVLARLNEKSEDVDEKSRSNVSSLSSDYRYYQYALLSFNSRDNNYREHERYSTWITYEVGKKESEVGLDDKDLAKSWTPLRNFGRVYGLRRSSMGVKFKEFELYTGGERCVSKCWCALIDTPEFAKLHLKHSPKTNSNIWLLLRETEYFGYK</sequence>
<dbReference type="EMBL" id="JAVYJV010000005">
    <property type="protein sequence ID" value="KAK4370232.1"/>
    <property type="molecule type" value="Genomic_DNA"/>
</dbReference>
<keyword evidence="2" id="KW-1185">Reference proteome</keyword>
<protein>
    <submittedName>
        <fullName evidence="1">Uncharacterized protein</fullName>
    </submittedName>
</protein>
<dbReference type="AlphaFoldDB" id="A0AAE1SIU1"/>
<comment type="caution">
    <text evidence="1">The sequence shown here is derived from an EMBL/GenBank/DDBJ whole genome shotgun (WGS) entry which is preliminary data.</text>
</comment>
<proteinExistence type="predicted"/>
<organism evidence="1 2">
    <name type="scientific">Anisodus tanguticus</name>
    <dbReference type="NCBI Taxonomy" id="243964"/>
    <lineage>
        <taxon>Eukaryota</taxon>
        <taxon>Viridiplantae</taxon>
        <taxon>Streptophyta</taxon>
        <taxon>Embryophyta</taxon>
        <taxon>Tracheophyta</taxon>
        <taxon>Spermatophyta</taxon>
        <taxon>Magnoliopsida</taxon>
        <taxon>eudicotyledons</taxon>
        <taxon>Gunneridae</taxon>
        <taxon>Pentapetalae</taxon>
        <taxon>asterids</taxon>
        <taxon>lamiids</taxon>
        <taxon>Solanales</taxon>
        <taxon>Solanaceae</taxon>
        <taxon>Solanoideae</taxon>
        <taxon>Hyoscyameae</taxon>
        <taxon>Anisodus</taxon>
    </lineage>
</organism>